<protein>
    <submittedName>
        <fullName evidence="1">Uncharacterized protein</fullName>
    </submittedName>
</protein>
<gene>
    <name evidence="1" type="ORF">CCUS01_09106</name>
</gene>
<dbReference type="EMBL" id="MPDP01000275">
    <property type="protein sequence ID" value="KAK1458852.1"/>
    <property type="molecule type" value="Genomic_DNA"/>
</dbReference>
<proteinExistence type="predicted"/>
<dbReference type="Proteomes" id="UP001239213">
    <property type="component" value="Unassembled WGS sequence"/>
</dbReference>
<sequence length="242" mass="26375">MATLSWDAEGAELRARTIPSLTAPLMVRCTPPPSPAQRRQVLRTYLKEGRYFVIAPDPAFLALGWVTWPFTLGAGPLFTETEVLPSFSPPNELPPTSPSSPPLWHITSLDSRTPYLPYLLSVHYHRLPLPIPDLYSLNPAENSPMSHLIPKNGIIYLTLAHLALLYALGTVGHAPGMHGPCPVASSIKCCSKADALRTQHSGNPLTAPSPSRRVDQLVNWDSAVRSKCPDLEAFVTPSCTTI</sequence>
<dbReference type="AlphaFoldDB" id="A0AAI9UKS1"/>
<accession>A0AAI9UKS1</accession>
<keyword evidence="2" id="KW-1185">Reference proteome</keyword>
<name>A0AAI9UKS1_9PEZI</name>
<evidence type="ECO:0000313" key="2">
    <source>
        <dbReference type="Proteomes" id="UP001239213"/>
    </source>
</evidence>
<comment type="caution">
    <text evidence="1">The sequence shown here is derived from an EMBL/GenBank/DDBJ whole genome shotgun (WGS) entry which is preliminary data.</text>
</comment>
<evidence type="ECO:0000313" key="1">
    <source>
        <dbReference type="EMBL" id="KAK1458852.1"/>
    </source>
</evidence>
<reference evidence="1" key="1">
    <citation type="submission" date="2016-11" db="EMBL/GenBank/DDBJ databases">
        <title>The genome sequence of Colletotrichum cuscutae.</title>
        <authorList>
            <person name="Baroncelli R."/>
        </authorList>
    </citation>
    <scope>NUCLEOTIDE SEQUENCE</scope>
    <source>
        <strain evidence="1">IMI 304802</strain>
    </source>
</reference>
<organism evidence="1 2">
    <name type="scientific">Colletotrichum cuscutae</name>
    <dbReference type="NCBI Taxonomy" id="1209917"/>
    <lineage>
        <taxon>Eukaryota</taxon>
        <taxon>Fungi</taxon>
        <taxon>Dikarya</taxon>
        <taxon>Ascomycota</taxon>
        <taxon>Pezizomycotina</taxon>
        <taxon>Sordariomycetes</taxon>
        <taxon>Hypocreomycetidae</taxon>
        <taxon>Glomerellales</taxon>
        <taxon>Glomerellaceae</taxon>
        <taxon>Colletotrichum</taxon>
        <taxon>Colletotrichum acutatum species complex</taxon>
    </lineage>
</organism>